<feature type="domain" description="SLH" evidence="1">
    <location>
        <begin position="875"/>
        <end position="938"/>
    </location>
</feature>
<organism evidence="2 3">
    <name type="scientific">Cohnella zeiphila</name>
    <dbReference type="NCBI Taxonomy" id="2761120"/>
    <lineage>
        <taxon>Bacteria</taxon>
        <taxon>Bacillati</taxon>
        <taxon>Bacillota</taxon>
        <taxon>Bacilli</taxon>
        <taxon>Bacillales</taxon>
        <taxon>Paenibacillaceae</taxon>
        <taxon>Cohnella</taxon>
    </lineage>
</organism>
<evidence type="ECO:0000313" key="2">
    <source>
        <dbReference type="EMBL" id="MBB6734845.1"/>
    </source>
</evidence>
<feature type="domain" description="SLH" evidence="1">
    <location>
        <begin position="1007"/>
        <end position="1067"/>
    </location>
</feature>
<feature type="domain" description="SLH" evidence="1">
    <location>
        <begin position="939"/>
        <end position="1000"/>
    </location>
</feature>
<gene>
    <name evidence="2" type="ORF">H7C18_28435</name>
</gene>
<proteinExistence type="predicted"/>
<accession>A0A7X0VYL4</accession>
<reference evidence="2 3" key="1">
    <citation type="submission" date="2020-08" db="EMBL/GenBank/DDBJ databases">
        <title>Cohnella phylogeny.</title>
        <authorList>
            <person name="Dunlap C."/>
        </authorList>
    </citation>
    <scope>NUCLEOTIDE SEQUENCE [LARGE SCALE GENOMIC DNA]</scope>
    <source>
        <strain evidence="2 3">CBP 2801</strain>
    </source>
</reference>
<dbReference type="Pfam" id="PF00395">
    <property type="entry name" value="SLH"/>
    <property type="match status" value="3"/>
</dbReference>
<name>A0A7X0VYL4_9BACL</name>
<comment type="caution">
    <text evidence="2">The sequence shown here is derived from an EMBL/GenBank/DDBJ whole genome shotgun (WGS) entry which is preliminary data.</text>
</comment>
<protein>
    <submittedName>
        <fullName evidence="2">S-layer homology domain-containing protein</fullName>
    </submittedName>
</protein>
<dbReference type="InterPro" id="IPR001119">
    <property type="entry name" value="SLH_dom"/>
</dbReference>
<dbReference type="RefSeq" id="WP_185132509.1">
    <property type="nucleotide sequence ID" value="NZ_JACJVO010000038.1"/>
</dbReference>
<sequence length="1067" mass="110545">MSGSGTESDPYIVMTPDDLSAIRDNLSAYYRLGADIELKDYDTGDDGGWLPIGPNTPNFTGTLDGDGHAIRNLRINRPGELKQGLFGILFGTVKNLRMIGANVTGFQYVGILAGSIAGNVQDVYVAGNVNGHTYVGGLAGFNTGTIQGAFANVKAVGDVNSAAIGGLVGELSTGTIRNSAASGSATGQKRIGGLVGEQYGTIQNSYADVSVKGDQDVGGLVGQVIGSAAQIDSSYSAGTVTGTTSDYGGLVGGIGSFSPTVTNSFWDMDASGQPASAAGSGRTNAEMKSEAAYPGYDFASTWGIREGESYPYLLAPKPVLQVKPLSATVYDLTPGHDEFTITGTVRDGSVGEQVATAYDLKDASSATVGNDESHLIADGSDQTFSFTVPLADLDNGTYTLTVSAQDTYNPVVEAVPFTFSVNADVDPPTVEFETDGSESWSASAATKVTVNDAGSGVDASTLQYVWTNDAAEPDGGADWALFASGDTLTKSGAEGDWYLHVKAADRFGNLATAVSQRFRLDSSIASLSGLTLSQGTLTPAFASGIYRYEASVGYGTDALTVKPMAAASGDTVTVSVNGGSPLPVASNAESGQLALNVGENHIELTVAALNGSKQTYTIAVTRAAPSGTVPIVPVPPVSQVAANPSGGVTLTVDSSGIRKETQQDGTIIETVEFDEKTLELALDLWKNAQTPILTIVVNDTEAAVQVTLPAAWIASAAAAVPNGIVEMELNGSSFQLSIQAIGLDEVAKRLGVELKDLALNVSTERVGGQKKAELNQAASVQGAKIVGDAVDYKVTVSTTSSQEAEIREFGGTYMARAIVVDSLDAGKAKLMTAAYYDEASQAFSFIPAVFAVRSDGKAEMSMSAPHNSIYAILETGGVKFADLDGHWAKNDIGYLASKLVVNGVTSDRFAPDAEITRAEFTALLVRAMGMTTNSGSEQTAFRDVAADAWYAPAIEAAVKAGLAEGIMADRFAPDDRITREQLAVMVAKALTAVEGSSSEAAMEQPNFGAFADQASVSPWAEASVERVAAAGIITGLPDGSFGPSAFATRAQATVMLKRFLQHAKFID</sequence>
<dbReference type="Proteomes" id="UP000564644">
    <property type="component" value="Unassembled WGS sequence"/>
</dbReference>
<dbReference type="AlphaFoldDB" id="A0A7X0VYL4"/>
<dbReference type="PROSITE" id="PS51272">
    <property type="entry name" value="SLH"/>
    <property type="match status" value="3"/>
</dbReference>
<dbReference type="PANTHER" id="PTHR43308">
    <property type="entry name" value="OUTER MEMBRANE PROTEIN ALPHA-RELATED"/>
    <property type="match status" value="1"/>
</dbReference>
<dbReference type="EMBL" id="JACJVO010000038">
    <property type="protein sequence ID" value="MBB6734845.1"/>
    <property type="molecule type" value="Genomic_DNA"/>
</dbReference>
<dbReference type="InterPro" id="IPR025883">
    <property type="entry name" value="Cadherin-like_domain"/>
</dbReference>
<dbReference type="InterPro" id="IPR051465">
    <property type="entry name" value="Cell_Envelope_Struct_Comp"/>
</dbReference>
<evidence type="ECO:0000313" key="3">
    <source>
        <dbReference type="Proteomes" id="UP000564644"/>
    </source>
</evidence>
<evidence type="ECO:0000259" key="1">
    <source>
        <dbReference type="PROSITE" id="PS51272"/>
    </source>
</evidence>
<dbReference type="Pfam" id="PF12733">
    <property type="entry name" value="Cadherin-like"/>
    <property type="match status" value="1"/>
</dbReference>
<keyword evidence="3" id="KW-1185">Reference proteome</keyword>
<dbReference type="Gene3D" id="2.160.20.110">
    <property type="match status" value="1"/>
</dbReference>